<organism evidence="2 3">
    <name type="scientific">Kalanchoe fedtschenkoi</name>
    <name type="common">Lavender scallops</name>
    <name type="synonym">South American air plant</name>
    <dbReference type="NCBI Taxonomy" id="63787"/>
    <lineage>
        <taxon>Eukaryota</taxon>
        <taxon>Viridiplantae</taxon>
        <taxon>Streptophyta</taxon>
        <taxon>Embryophyta</taxon>
        <taxon>Tracheophyta</taxon>
        <taxon>Spermatophyta</taxon>
        <taxon>Magnoliopsida</taxon>
        <taxon>eudicotyledons</taxon>
        <taxon>Gunneridae</taxon>
        <taxon>Pentapetalae</taxon>
        <taxon>Saxifragales</taxon>
        <taxon>Crassulaceae</taxon>
        <taxon>Kalanchoe</taxon>
    </lineage>
</organism>
<reference evidence="2" key="1">
    <citation type="submission" date="2021-01" db="UniProtKB">
        <authorList>
            <consortium name="EnsemblPlants"/>
        </authorList>
    </citation>
    <scope>IDENTIFICATION</scope>
</reference>
<dbReference type="EnsemblPlants" id="Kaladp0003s0094.1.v1.1">
    <property type="protein sequence ID" value="Kaladp0003s0094.1.v1.1.CDS.1"/>
    <property type="gene ID" value="Kaladp0003s0094.v1.1"/>
</dbReference>
<feature type="compositionally biased region" description="Low complexity" evidence="1">
    <location>
        <begin position="64"/>
        <end position="76"/>
    </location>
</feature>
<protein>
    <submittedName>
        <fullName evidence="2">Uncharacterized protein</fullName>
    </submittedName>
</protein>
<keyword evidence="3" id="KW-1185">Reference proteome</keyword>
<evidence type="ECO:0000256" key="1">
    <source>
        <dbReference type="SAM" id="MobiDB-lite"/>
    </source>
</evidence>
<evidence type="ECO:0000313" key="2">
    <source>
        <dbReference type="EnsemblPlants" id="Kaladp0003s0094.1.v1.1.CDS.1"/>
    </source>
</evidence>
<proteinExistence type="predicted"/>
<accession>A0A7N0R9T1</accession>
<dbReference type="Gramene" id="Kaladp0003s0094.1.v1.1">
    <property type="protein sequence ID" value="Kaladp0003s0094.1.v1.1.CDS.1"/>
    <property type="gene ID" value="Kaladp0003s0094.v1.1"/>
</dbReference>
<dbReference type="Proteomes" id="UP000594263">
    <property type="component" value="Unplaced"/>
</dbReference>
<evidence type="ECO:0000313" key="3">
    <source>
        <dbReference type="Proteomes" id="UP000594263"/>
    </source>
</evidence>
<sequence>METVYMQAGAHLDHRKMAHHQYHRRGPIIRYNSIDNGLLASPYPYHGPSHRLVHVQPLPPLLPLPTTTPQHSSLSLRTSSGKLNRAVRKPSSHGSGNLKSNPRRKKDEVILESGRKKTTQPGHSGSDVGVKEDCEDHRVLSDLVFAVSPHPSSLPLPKFFMRQRETTAN</sequence>
<name>A0A7N0R9T1_KALFE</name>
<feature type="region of interest" description="Disordered" evidence="1">
    <location>
        <begin position="63"/>
        <end position="107"/>
    </location>
</feature>
<dbReference type="AlphaFoldDB" id="A0A7N0R9T1"/>